<dbReference type="PANTHER" id="PTHR34388:SF1">
    <property type="entry name" value="DNA POLYMERASE III SUBUNIT DELTA"/>
    <property type="match status" value="1"/>
</dbReference>
<dbReference type="GO" id="GO:0003887">
    <property type="term" value="F:DNA-directed DNA polymerase activity"/>
    <property type="evidence" value="ECO:0007669"/>
    <property type="project" value="UniProtKB-UniRule"/>
</dbReference>
<dbReference type="GO" id="GO:0009360">
    <property type="term" value="C:DNA polymerase III complex"/>
    <property type="evidence" value="ECO:0007669"/>
    <property type="project" value="UniProtKB-UniRule"/>
</dbReference>
<dbReference type="AlphaFoldDB" id="A0A1J8NJQ1"/>
<dbReference type="InterPro" id="IPR005790">
    <property type="entry name" value="DNA_polIII_delta"/>
</dbReference>
<evidence type="ECO:0000256" key="1">
    <source>
        <dbReference type="ARBA" id="ARBA00012417"/>
    </source>
</evidence>
<dbReference type="STRING" id="1225476.A1D18_01700"/>
<dbReference type="InterPro" id="IPR027417">
    <property type="entry name" value="P-loop_NTPase"/>
</dbReference>
<accession>A0A1J8NJQ1</accession>
<keyword evidence="4" id="KW-0548">Nucleotidyltransferase</keyword>
<dbReference type="SUPFAM" id="SSF52540">
    <property type="entry name" value="P-loop containing nucleoside triphosphate hydrolases"/>
    <property type="match status" value="1"/>
</dbReference>
<evidence type="ECO:0000256" key="2">
    <source>
        <dbReference type="ARBA" id="ARBA00017703"/>
    </source>
</evidence>
<evidence type="ECO:0000256" key="9">
    <source>
        <dbReference type="NCBIfam" id="TIGR01128"/>
    </source>
</evidence>
<feature type="domain" description="DNA polymerase III delta N-terminal" evidence="10">
    <location>
        <begin position="21"/>
        <end position="131"/>
    </location>
</feature>
<evidence type="ECO:0000256" key="3">
    <source>
        <dbReference type="ARBA" id="ARBA00022679"/>
    </source>
</evidence>
<evidence type="ECO:0000313" key="13">
    <source>
        <dbReference type="Proteomes" id="UP000183924"/>
    </source>
</evidence>
<feature type="domain" description="DNA polymerase III subunit delta C-terminal" evidence="11">
    <location>
        <begin position="215"/>
        <end position="333"/>
    </location>
</feature>
<dbReference type="SUPFAM" id="SSF48019">
    <property type="entry name" value="post-AAA+ oligomerization domain-like"/>
    <property type="match status" value="1"/>
</dbReference>
<dbReference type="Pfam" id="PF06144">
    <property type="entry name" value="DNA_pol3_delta"/>
    <property type="match status" value="1"/>
</dbReference>
<comment type="similarity">
    <text evidence="7">Belongs to the DNA polymerase HolA subunit family.</text>
</comment>
<dbReference type="EC" id="2.7.7.7" evidence="1 9"/>
<name>A0A1J8NJQ1_9COXI</name>
<evidence type="ECO:0000256" key="6">
    <source>
        <dbReference type="ARBA" id="ARBA00022932"/>
    </source>
</evidence>
<sequence length="370" mass="42357">MQCRYEQLHQQLNNPVLAPIYLIFGEEIVLIQAACHAIRLTAKKAGFTDRQVFYADKLFNSSSLMDCMNNYGLFSEKQLLELHLSQGFSETVTQTLTLYAKNPPHNKLLLIIAGKLDRRLQQTAWFKSIHNVGLVIPIWPLQASQLFKWVTERFHAHGLKVEKAAIECLIFSTEGNLLATAQTIEKLSLYFDTKNNVITTALLTQALSDNARFDPFKLTDAALAGNAERCLRILVHLKEEGIEPLLILWALSRECRILASLAFELKQGKNLLTLFKEQSIWEKRQILYQQALTRHPMTQWYRLLRLASRIDQLIKGIGTGSVWNALQTLSLHITEPSDTHSNWAFGKYHEKDCEWHGNTNKKMRAKSSLL</sequence>
<evidence type="ECO:0000313" key="12">
    <source>
        <dbReference type="EMBL" id="OIZ95625.1"/>
    </source>
</evidence>
<keyword evidence="13" id="KW-1185">Reference proteome</keyword>
<evidence type="ECO:0000256" key="7">
    <source>
        <dbReference type="ARBA" id="ARBA00034754"/>
    </source>
</evidence>
<dbReference type="NCBIfam" id="TIGR01128">
    <property type="entry name" value="holA"/>
    <property type="match status" value="1"/>
</dbReference>
<proteinExistence type="inferred from homology"/>
<dbReference type="GO" id="GO:0003677">
    <property type="term" value="F:DNA binding"/>
    <property type="evidence" value="ECO:0007669"/>
    <property type="project" value="InterPro"/>
</dbReference>
<dbReference type="GO" id="GO:0006261">
    <property type="term" value="P:DNA-templated DNA replication"/>
    <property type="evidence" value="ECO:0007669"/>
    <property type="project" value="TreeGrafter"/>
</dbReference>
<dbReference type="Gene3D" id="3.40.50.300">
    <property type="entry name" value="P-loop containing nucleotide triphosphate hydrolases"/>
    <property type="match status" value="1"/>
</dbReference>
<reference evidence="12 13" key="1">
    <citation type="submission" date="2016-03" db="EMBL/GenBank/DDBJ databases">
        <title>Comparative genomics of Rickettsiella.</title>
        <authorList>
            <person name="Chandler C."/>
            <person name="Wang Y."/>
        </authorList>
    </citation>
    <scope>NUCLEOTIDE SEQUENCE [LARGE SCALE GENOMIC DNA]</scope>
    <source>
        <strain evidence="12 13">RCFS May 2013</strain>
    </source>
</reference>
<dbReference type="InterPro" id="IPR008921">
    <property type="entry name" value="DNA_pol3_clamp-load_cplx_C"/>
</dbReference>
<evidence type="ECO:0000256" key="5">
    <source>
        <dbReference type="ARBA" id="ARBA00022705"/>
    </source>
</evidence>
<organism evidence="12 13">
    <name type="scientific">Candidatus Rickettsiella isopodorum</name>
    <dbReference type="NCBI Taxonomy" id="1225476"/>
    <lineage>
        <taxon>Bacteria</taxon>
        <taxon>Pseudomonadati</taxon>
        <taxon>Pseudomonadota</taxon>
        <taxon>Gammaproteobacteria</taxon>
        <taxon>Legionellales</taxon>
        <taxon>Coxiellaceae</taxon>
        <taxon>Rickettsiella</taxon>
    </lineage>
</organism>
<dbReference type="EMBL" id="LUKY01000030">
    <property type="protein sequence ID" value="OIZ95625.1"/>
    <property type="molecule type" value="Genomic_DNA"/>
</dbReference>
<evidence type="ECO:0000256" key="8">
    <source>
        <dbReference type="ARBA" id="ARBA00049244"/>
    </source>
</evidence>
<dbReference type="CDD" id="cd18138">
    <property type="entry name" value="HLD_clamp_pol_III_delta"/>
    <property type="match status" value="1"/>
</dbReference>
<dbReference type="Proteomes" id="UP000183924">
    <property type="component" value="Unassembled WGS sequence"/>
</dbReference>
<keyword evidence="5" id="KW-0235">DNA replication</keyword>
<evidence type="ECO:0000256" key="4">
    <source>
        <dbReference type="ARBA" id="ARBA00022695"/>
    </source>
</evidence>
<gene>
    <name evidence="12" type="ORF">A1D18_01700</name>
</gene>
<evidence type="ECO:0000259" key="10">
    <source>
        <dbReference type="Pfam" id="PF06144"/>
    </source>
</evidence>
<dbReference type="OrthoDB" id="9770982at2"/>
<keyword evidence="3" id="KW-0808">Transferase</keyword>
<dbReference type="Pfam" id="PF14840">
    <property type="entry name" value="DNA_pol3_delt_C"/>
    <property type="match status" value="1"/>
</dbReference>
<comment type="catalytic activity">
    <reaction evidence="8">
        <text>DNA(n) + a 2'-deoxyribonucleoside 5'-triphosphate = DNA(n+1) + diphosphate</text>
        <dbReference type="Rhea" id="RHEA:22508"/>
        <dbReference type="Rhea" id="RHEA-COMP:17339"/>
        <dbReference type="Rhea" id="RHEA-COMP:17340"/>
        <dbReference type="ChEBI" id="CHEBI:33019"/>
        <dbReference type="ChEBI" id="CHEBI:61560"/>
        <dbReference type="ChEBI" id="CHEBI:173112"/>
        <dbReference type="EC" id="2.7.7.7"/>
    </reaction>
</comment>
<comment type="caution">
    <text evidence="12">The sequence shown here is derived from an EMBL/GenBank/DDBJ whole genome shotgun (WGS) entry which is preliminary data.</text>
</comment>
<dbReference type="InterPro" id="IPR010372">
    <property type="entry name" value="DNA_pol3_delta_N"/>
</dbReference>
<dbReference type="InterPro" id="IPR032780">
    <property type="entry name" value="DNA_pol3_delt_C"/>
</dbReference>
<dbReference type="PANTHER" id="PTHR34388">
    <property type="entry name" value="DNA POLYMERASE III SUBUNIT DELTA"/>
    <property type="match status" value="1"/>
</dbReference>
<dbReference type="Gene3D" id="1.10.8.60">
    <property type="match status" value="1"/>
</dbReference>
<dbReference type="RefSeq" id="WP_071662096.1">
    <property type="nucleotide sequence ID" value="NZ_LUKY01000030.1"/>
</dbReference>
<keyword evidence="6" id="KW-0239">DNA-directed DNA polymerase</keyword>
<protein>
    <recommendedName>
        <fullName evidence="2 9">DNA polymerase III subunit delta</fullName>
        <ecNumber evidence="1 9">2.7.7.7</ecNumber>
    </recommendedName>
</protein>
<dbReference type="Gene3D" id="1.20.272.10">
    <property type="match status" value="1"/>
</dbReference>
<evidence type="ECO:0000259" key="11">
    <source>
        <dbReference type="Pfam" id="PF14840"/>
    </source>
</evidence>